<keyword evidence="6" id="KW-0175">Coiled coil</keyword>
<dbReference type="InterPro" id="IPR003841">
    <property type="entry name" value="Na/Pi_transpt"/>
</dbReference>
<feature type="transmembrane region" description="Helical" evidence="7">
    <location>
        <begin position="87"/>
        <end position="105"/>
    </location>
</feature>
<dbReference type="InterPro" id="IPR004633">
    <property type="entry name" value="NaPi_cotrn-rel/YqeW-like"/>
</dbReference>
<keyword evidence="10" id="KW-1185">Reference proteome</keyword>
<feature type="domain" description="PhoU" evidence="8">
    <location>
        <begin position="347"/>
        <end position="432"/>
    </location>
</feature>
<dbReference type="SUPFAM" id="SSF109755">
    <property type="entry name" value="PhoU-like"/>
    <property type="match status" value="1"/>
</dbReference>
<feature type="coiled-coil region" evidence="6">
    <location>
        <begin position="467"/>
        <end position="494"/>
    </location>
</feature>
<accession>A0A1E5FYF6</accession>
<dbReference type="RefSeq" id="WP_069644416.1">
    <property type="nucleotide sequence ID" value="NZ_MIJE01000036.1"/>
</dbReference>
<comment type="caution">
    <text evidence="9">The sequence shown here is derived from an EMBL/GenBank/DDBJ whole genome shotgun (WGS) entry which is preliminary data.</text>
</comment>
<feature type="transmembrane region" description="Helical" evidence="7">
    <location>
        <begin position="134"/>
        <end position="152"/>
    </location>
</feature>
<dbReference type="STRING" id="766136.BHF68_12195"/>
<dbReference type="EMBL" id="MIJE01000036">
    <property type="protein sequence ID" value="OEF95603.1"/>
    <property type="molecule type" value="Genomic_DNA"/>
</dbReference>
<feature type="transmembrane region" description="Helical" evidence="7">
    <location>
        <begin position="285"/>
        <end position="310"/>
    </location>
</feature>
<evidence type="ECO:0000256" key="5">
    <source>
        <dbReference type="ARBA" id="ARBA00023136"/>
    </source>
</evidence>
<evidence type="ECO:0000256" key="7">
    <source>
        <dbReference type="SAM" id="Phobius"/>
    </source>
</evidence>
<dbReference type="GO" id="GO:0005436">
    <property type="term" value="F:sodium:phosphate symporter activity"/>
    <property type="evidence" value="ECO:0007669"/>
    <property type="project" value="InterPro"/>
</dbReference>
<keyword evidence="2" id="KW-1003">Cell membrane</keyword>
<evidence type="ECO:0000256" key="2">
    <source>
        <dbReference type="ARBA" id="ARBA00022475"/>
    </source>
</evidence>
<proteinExistence type="predicted"/>
<dbReference type="PANTHER" id="PTHR10010:SF46">
    <property type="entry name" value="SODIUM-DEPENDENT PHOSPHATE TRANSPORT PROTEIN 2B"/>
    <property type="match status" value="1"/>
</dbReference>
<keyword evidence="5 7" id="KW-0472">Membrane</keyword>
<evidence type="ECO:0000313" key="9">
    <source>
        <dbReference type="EMBL" id="OEF95603.1"/>
    </source>
</evidence>
<reference evidence="9 10" key="1">
    <citation type="submission" date="2016-09" db="EMBL/GenBank/DDBJ databases">
        <title>Draft genome sequence for the type strain of Desulfuribacillus alkaliarsenatis AHT28, an obligately anaerobic, sulfidogenic bacterium isolated from Russian soda lake sediments.</title>
        <authorList>
            <person name="Abin C.A."/>
            <person name="Hollibaugh J.T."/>
        </authorList>
    </citation>
    <scope>NUCLEOTIDE SEQUENCE [LARGE SCALE GENOMIC DNA]</scope>
    <source>
        <strain evidence="9 10">AHT28</strain>
    </source>
</reference>
<feature type="domain" description="PhoU" evidence="8">
    <location>
        <begin position="452"/>
        <end position="537"/>
    </location>
</feature>
<name>A0A1E5FYF6_9FIRM</name>
<evidence type="ECO:0000259" key="8">
    <source>
        <dbReference type="Pfam" id="PF01895"/>
    </source>
</evidence>
<sequence>MEIEWQSLIFSFFGGLGVFLFGLHYMSDGLQKTAGEKLRRMLERMTTNPFMGVVAGALVTGIIQSSTGTTVMAIGFVNAGLMTLKQAIGVIMGANIGTTVTAFLIGFKISKYAMPMIGVGMVLLFFTKRKKVNYFGQVVFGAGMLFLGLNLMSDAMRPLRYWPVFTELMTTLGDVKILGVLVGMMFTAVVQSSTATIGVLQELAYQGGVTFHQALPILFGENIGTTITAALAAIGASISARRAALTHFIFNAFGTVIFIIFLTPVAALVLWLASYTGADIKLQIAYAHGIFNITNALIFLPLTGLLAAVVTKMIPGDDIEIEFGTKHLNQHFLSTPNIALGQVVNELTRMGNIAREAFNDATEYFFEGNHKRAAIAKQKEALVNELDKRITEYMVQLSQSSLSEKDSSRHNQLFQTINDIERIGDHAENILELGEYKIDKKIVFSPDAYKDLKQMVEIVDESIQMAMEALQKNDKELARKVMENEERIDKYERAFRKGHIKRLNKGICSGNAGIVFLDTLSNLERMGDHAYNIARSVLGEY</sequence>
<dbReference type="PANTHER" id="PTHR10010">
    <property type="entry name" value="SOLUTE CARRIER FAMILY 34 SODIUM PHOSPHATE , MEMBER 2-RELATED"/>
    <property type="match status" value="1"/>
</dbReference>
<feature type="transmembrane region" description="Helical" evidence="7">
    <location>
        <begin position="248"/>
        <end position="273"/>
    </location>
</feature>
<dbReference type="Pfam" id="PF01895">
    <property type="entry name" value="PhoU"/>
    <property type="match status" value="2"/>
</dbReference>
<dbReference type="NCBIfam" id="TIGR00704">
    <property type="entry name" value="NaPi_cotrn_rel"/>
    <property type="match status" value="1"/>
</dbReference>
<keyword evidence="4 7" id="KW-1133">Transmembrane helix</keyword>
<evidence type="ECO:0000256" key="1">
    <source>
        <dbReference type="ARBA" id="ARBA00004651"/>
    </source>
</evidence>
<dbReference type="AlphaFoldDB" id="A0A1E5FYF6"/>
<dbReference type="NCBIfam" id="NF037997">
    <property type="entry name" value="Na_Pi_symport"/>
    <property type="match status" value="1"/>
</dbReference>
<dbReference type="Proteomes" id="UP000094296">
    <property type="component" value="Unassembled WGS sequence"/>
</dbReference>
<feature type="transmembrane region" description="Helical" evidence="7">
    <location>
        <begin position="173"/>
        <end position="194"/>
    </location>
</feature>
<dbReference type="Gene3D" id="1.20.58.220">
    <property type="entry name" value="Phosphate transport system protein phou homolog 2, domain 2"/>
    <property type="match status" value="1"/>
</dbReference>
<dbReference type="Pfam" id="PF02690">
    <property type="entry name" value="Na_Pi_cotrans"/>
    <property type="match status" value="2"/>
</dbReference>
<feature type="transmembrane region" description="Helical" evidence="7">
    <location>
        <begin position="214"/>
        <end position="236"/>
    </location>
</feature>
<evidence type="ECO:0000256" key="4">
    <source>
        <dbReference type="ARBA" id="ARBA00022989"/>
    </source>
</evidence>
<dbReference type="GO" id="GO:0005886">
    <property type="term" value="C:plasma membrane"/>
    <property type="evidence" value="ECO:0007669"/>
    <property type="project" value="UniProtKB-SubCell"/>
</dbReference>
<evidence type="ECO:0000256" key="6">
    <source>
        <dbReference type="SAM" id="Coils"/>
    </source>
</evidence>
<evidence type="ECO:0000256" key="3">
    <source>
        <dbReference type="ARBA" id="ARBA00022692"/>
    </source>
</evidence>
<dbReference type="OrthoDB" id="9763003at2"/>
<comment type="subcellular location">
    <subcellularLocation>
        <location evidence="1">Cell membrane</location>
        <topology evidence="1">Multi-pass membrane protein</topology>
    </subcellularLocation>
</comment>
<gene>
    <name evidence="9" type="ORF">BHF68_12195</name>
</gene>
<keyword evidence="3 7" id="KW-0812">Transmembrane</keyword>
<dbReference type="InterPro" id="IPR026022">
    <property type="entry name" value="PhoU_dom"/>
</dbReference>
<protein>
    <submittedName>
        <fullName evidence="9">Sodium-dependent phosphate transporter</fullName>
    </submittedName>
</protein>
<organism evidence="9 10">
    <name type="scientific">Desulfuribacillus alkaliarsenatis</name>
    <dbReference type="NCBI Taxonomy" id="766136"/>
    <lineage>
        <taxon>Bacteria</taxon>
        <taxon>Bacillati</taxon>
        <taxon>Bacillota</taxon>
        <taxon>Desulfuribacillia</taxon>
        <taxon>Desulfuribacillales</taxon>
        <taxon>Desulfuribacillaceae</taxon>
        <taxon>Desulfuribacillus</taxon>
    </lineage>
</organism>
<feature type="transmembrane region" description="Helical" evidence="7">
    <location>
        <begin position="6"/>
        <end position="26"/>
    </location>
</feature>
<dbReference type="InterPro" id="IPR038078">
    <property type="entry name" value="PhoU-like_sf"/>
</dbReference>
<evidence type="ECO:0000313" key="10">
    <source>
        <dbReference type="Proteomes" id="UP000094296"/>
    </source>
</evidence>
<dbReference type="GO" id="GO:0044341">
    <property type="term" value="P:sodium-dependent phosphate transport"/>
    <property type="evidence" value="ECO:0007669"/>
    <property type="project" value="InterPro"/>
</dbReference>